<proteinExistence type="predicted"/>
<dbReference type="AlphaFoldDB" id="A0A936ZQS4"/>
<organism evidence="1 2">
    <name type="scientific">Ramlibacter aurantiacus</name>
    <dbReference type="NCBI Taxonomy" id="2801330"/>
    <lineage>
        <taxon>Bacteria</taxon>
        <taxon>Pseudomonadati</taxon>
        <taxon>Pseudomonadota</taxon>
        <taxon>Betaproteobacteria</taxon>
        <taxon>Burkholderiales</taxon>
        <taxon>Comamonadaceae</taxon>
        <taxon>Ramlibacter</taxon>
    </lineage>
</organism>
<evidence type="ECO:0000313" key="2">
    <source>
        <dbReference type="Proteomes" id="UP000613011"/>
    </source>
</evidence>
<gene>
    <name evidence="1" type="ORF">JI739_01345</name>
</gene>
<dbReference type="Proteomes" id="UP000613011">
    <property type="component" value="Unassembled WGS sequence"/>
</dbReference>
<dbReference type="RefSeq" id="WP_201683266.1">
    <property type="nucleotide sequence ID" value="NZ_JAEQNA010000001.1"/>
</dbReference>
<comment type="caution">
    <text evidence="1">The sequence shown here is derived from an EMBL/GenBank/DDBJ whole genome shotgun (WGS) entry which is preliminary data.</text>
</comment>
<name>A0A936ZQS4_9BURK</name>
<dbReference type="EMBL" id="JAEQNA010000001">
    <property type="protein sequence ID" value="MBL0418979.1"/>
    <property type="molecule type" value="Genomic_DNA"/>
</dbReference>
<evidence type="ECO:0000313" key="1">
    <source>
        <dbReference type="EMBL" id="MBL0418979.1"/>
    </source>
</evidence>
<reference evidence="1" key="1">
    <citation type="submission" date="2021-01" db="EMBL/GenBank/DDBJ databases">
        <title>Ramlibacter sp. strain AW1 16S ribosomal RNA gene Genome sequencing and assembly.</title>
        <authorList>
            <person name="Kang M."/>
        </authorList>
    </citation>
    <scope>NUCLEOTIDE SEQUENCE</scope>
    <source>
        <strain evidence="1">AW1</strain>
    </source>
</reference>
<keyword evidence="2" id="KW-1185">Reference proteome</keyword>
<accession>A0A936ZQS4</accession>
<protein>
    <submittedName>
        <fullName evidence="1">Uncharacterized protein</fullName>
    </submittedName>
</protein>
<sequence length="130" mass="14396">MRRPELPPDLRRFIATSIPSVPYLEAVLLLRAEPSTAWTASTMARRLYLPEADAARLLADAAEAGMAQVSSGTQDPIYGYAPSTPELAQVLDRLAAHYAVDLVTVTDLIHSKVEKRAQQFADGFRWRKDT</sequence>